<dbReference type="InterPro" id="IPR012886">
    <property type="entry name" value="Formiminotransferase_N"/>
</dbReference>
<evidence type="ECO:0000256" key="19">
    <source>
        <dbReference type="ARBA" id="ARBA00030029"/>
    </source>
</evidence>
<feature type="domain" description="Formiminotransferase N-terminal subdomain" evidence="21">
    <location>
        <begin position="3"/>
        <end position="180"/>
    </location>
</feature>
<dbReference type="InterPro" id="IPR022384">
    <property type="entry name" value="FormiminoTrfase_cat_dom_sf"/>
</dbReference>
<name>A0A956NG71_UNCEI</name>
<dbReference type="SUPFAM" id="SSF101262">
    <property type="entry name" value="Methenyltetrahydrofolate cyclohydrolase-like"/>
    <property type="match status" value="1"/>
</dbReference>
<evidence type="ECO:0000259" key="20">
    <source>
        <dbReference type="SMART" id="SM01221"/>
    </source>
</evidence>
<evidence type="ECO:0000313" key="22">
    <source>
        <dbReference type="EMBL" id="MCA9758349.1"/>
    </source>
</evidence>
<feature type="domain" description="Formiminotransferase C-terminal subdomain" evidence="20">
    <location>
        <begin position="181"/>
        <end position="343"/>
    </location>
</feature>
<organism evidence="22 23">
    <name type="scientific">Eiseniibacteriota bacterium</name>
    <dbReference type="NCBI Taxonomy" id="2212470"/>
    <lineage>
        <taxon>Bacteria</taxon>
        <taxon>Candidatus Eiseniibacteriota</taxon>
    </lineage>
</organism>
<dbReference type="InterPro" id="IPR007044">
    <property type="entry name" value="Cyclodeamin/CycHdrlase"/>
</dbReference>
<reference evidence="22" key="1">
    <citation type="submission" date="2020-04" db="EMBL/GenBank/DDBJ databases">
        <authorList>
            <person name="Zhang T."/>
        </authorList>
    </citation>
    <scope>NUCLEOTIDE SEQUENCE</scope>
    <source>
        <strain evidence="22">HKST-UBA02</strain>
    </source>
</reference>
<comment type="pathway">
    <text evidence="3">Amino-acid degradation; L-histidine degradation into L-glutamate; L-glutamate from N-formimidoyl-L-glutamate (transferase route): step 1/1.</text>
</comment>
<dbReference type="InterPro" id="IPR004227">
    <property type="entry name" value="Formiminotransferase_cat"/>
</dbReference>
<dbReference type="Gene3D" id="3.30.70.670">
    <property type="entry name" value="Formiminotransferase, C-terminal subdomain"/>
    <property type="match status" value="1"/>
</dbReference>
<comment type="similarity">
    <text evidence="4">In the N-terminal section; belongs to the formiminotransferase family.</text>
</comment>
<evidence type="ECO:0000256" key="8">
    <source>
        <dbReference type="ARBA" id="ARBA00017787"/>
    </source>
</evidence>
<dbReference type="FunFam" id="3.30.990.10:FF:000001">
    <property type="entry name" value="Formimidoyltransferase cyclodeaminase"/>
    <property type="match status" value="1"/>
</dbReference>
<dbReference type="GO" id="GO:0030409">
    <property type="term" value="F:glutamate formimidoyltransferase activity"/>
    <property type="evidence" value="ECO:0007669"/>
    <property type="project" value="UniProtKB-EC"/>
</dbReference>
<evidence type="ECO:0000256" key="11">
    <source>
        <dbReference type="ARBA" id="ARBA00022808"/>
    </source>
</evidence>
<comment type="similarity">
    <text evidence="5">In the C-terminal section; belongs to the cyclodeaminase/cyclohydrolase family.</text>
</comment>
<keyword evidence="13" id="KW-0333">Golgi apparatus</keyword>
<keyword evidence="9" id="KW-0963">Cytoplasm</keyword>
<gene>
    <name evidence="22" type="primary">ftcD</name>
    <name evidence="22" type="ORF">KDA27_21315</name>
</gene>
<evidence type="ECO:0000256" key="14">
    <source>
        <dbReference type="ARBA" id="ARBA00023212"/>
    </source>
</evidence>
<keyword evidence="14" id="KW-0206">Cytoskeleton</keyword>
<dbReference type="SMART" id="SM01222">
    <property type="entry name" value="FTCD_N"/>
    <property type="match status" value="1"/>
</dbReference>
<dbReference type="InterPro" id="IPR037070">
    <property type="entry name" value="Formiminotransferase_C_sf"/>
</dbReference>
<evidence type="ECO:0000256" key="5">
    <source>
        <dbReference type="ARBA" id="ARBA00010825"/>
    </source>
</evidence>
<dbReference type="Pfam" id="PF02971">
    <property type="entry name" value="FTCD"/>
    <property type="match status" value="1"/>
</dbReference>
<dbReference type="GO" id="GO:0006547">
    <property type="term" value="P:L-histidine metabolic process"/>
    <property type="evidence" value="ECO:0007669"/>
    <property type="project" value="UniProtKB-KW"/>
</dbReference>
<dbReference type="Gene3D" id="1.20.120.680">
    <property type="entry name" value="Formiminotetrahydrofolate cyclodeaminase monomer, up-and-down helical bundle"/>
    <property type="match status" value="1"/>
</dbReference>
<dbReference type="GO" id="GO:0030412">
    <property type="term" value="F:formimidoyltetrahydrofolate cyclodeaminase activity"/>
    <property type="evidence" value="ECO:0007669"/>
    <property type="project" value="UniProtKB-EC"/>
</dbReference>
<evidence type="ECO:0000256" key="9">
    <source>
        <dbReference type="ARBA" id="ARBA00022490"/>
    </source>
</evidence>
<dbReference type="Gene3D" id="3.30.990.10">
    <property type="entry name" value="Formiminotransferase, N-terminal subdomain"/>
    <property type="match status" value="1"/>
</dbReference>
<dbReference type="InterPro" id="IPR036178">
    <property type="entry name" value="Formintransfe-cycloase-like_sf"/>
</dbReference>
<dbReference type="SUPFAM" id="SSF55116">
    <property type="entry name" value="Formiminotransferase domain of formiminotransferase-cyclodeaminase"/>
    <property type="match status" value="2"/>
</dbReference>
<evidence type="ECO:0000256" key="16">
    <source>
        <dbReference type="ARBA" id="ARBA00023268"/>
    </source>
</evidence>
<keyword evidence="10 22" id="KW-0808">Transferase</keyword>
<keyword evidence="12" id="KW-0290">Folate-binding</keyword>
<evidence type="ECO:0000256" key="12">
    <source>
        <dbReference type="ARBA" id="ARBA00022954"/>
    </source>
</evidence>
<dbReference type="Pfam" id="PF07837">
    <property type="entry name" value="FTCD_N"/>
    <property type="match status" value="1"/>
</dbReference>
<reference evidence="22" key="2">
    <citation type="journal article" date="2021" name="Microbiome">
        <title>Successional dynamics and alternative stable states in a saline activated sludge microbial community over 9 years.</title>
        <authorList>
            <person name="Wang Y."/>
            <person name="Ye J."/>
            <person name="Ju F."/>
            <person name="Liu L."/>
            <person name="Boyd J.A."/>
            <person name="Deng Y."/>
            <person name="Parks D.H."/>
            <person name="Jiang X."/>
            <person name="Yin X."/>
            <person name="Woodcroft B.J."/>
            <person name="Tyson G.W."/>
            <person name="Hugenholtz P."/>
            <person name="Polz M.F."/>
            <person name="Zhang T."/>
        </authorList>
    </citation>
    <scope>NUCLEOTIDE SEQUENCE</scope>
    <source>
        <strain evidence="22">HKST-UBA02</strain>
    </source>
</reference>
<proteinExistence type="inferred from homology"/>
<evidence type="ECO:0000256" key="13">
    <source>
        <dbReference type="ARBA" id="ARBA00023034"/>
    </source>
</evidence>
<comment type="function">
    <text evidence="17">Folate-dependent enzyme, that displays both transferase and deaminase activity. Serves to channel one-carbon units from formiminoglutamate to the folate pool.</text>
</comment>
<dbReference type="Pfam" id="PF04961">
    <property type="entry name" value="FTCD_C"/>
    <property type="match status" value="1"/>
</dbReference>
<accession>A0A956NG71</accession>
<comment type="subcellular location">
    <subcellularLocation>
        <location evidence="1">Cytoplasm</location>
        <location evidence="1">Cytoskeleton</location>
        <location evidence="1">Microtubule organizing center</location>
        <location evidence="1">Centrosome</location>
        <location evidence="1">Centriole</location>
    </subcellularLocation>
    <subcellularLocation>
        <location evidence="2">Golgi apparatus</location>
    </subcellularLocation>
</comment>
<evidence type="ECO:0000256" key="2">
    <source>
        <dbReference type="ARBA" id="ARBA00004555"/>
    </source>
</evidence>
<dbReference type="EMBL" id="JAGQHS010000163">
    <property type="protein sequence ID" value="MCA9758349.1"/>
    <property type="molecule type" value="Genomic_DNA"/>
</dbReference>
<comment type="caution">
    <text evidence="22">The sequence shown here is derived from an EMBL/GenBank/DDBJ whole genome shotgun (WGS) entry which is preliminary data.</text>
</comment>
<keyword evidence="15" id="KW-0456">Lyase</keyword>
<dbReference type="Proteomes" id="UP000739538">
    <property type="component" value="Unassembled WGS sequence"/>
</dbReference>
<evidence type="ECO:0000256" key="7">
    <source>
        <dbReference type="ARBA" id="ARBA00012998"/>
    </source>
</evidence>
<dbReference type="GO" id="GO:0005814">
    <property type="term" value="C:centriole"/>
    <property type="evidence" value="ECO:0007669"/>
    <property type="project" value="UniProtKB-SubCell"/>
</dbReference>
<keyword evidence="16" id="KW-0511">Multifunctional enzyme</keyword>
<evidence type="ECO:0000256" key="3">
    <source>
        <dbReference type="ARBA" id="ARBA00005082"/>
    </source>
</evidence>
<dbReference type="EC" id="4.3.1.4" evidence="7"/>
<comment type="subunit">
    <text evidence="18">Homooctamer, including four polyglutamate binding sites. The subunits are arranged as a tetramer of dimers, and form a planar ring-shaped structure.</text>
</comment>
<evidence type="ECO:0000256" key="18">
    <source>
        <dbReference type="ARBA" id="ARBA00025915"/>
    </source>
</evidence>
<dbReference type="SMART" id="SM01221">
    <property type="entry name" value="FTCD"/>
    <property type="match status" value="1"/>
</dbReference>
<dbReference type="NCBIfam" id="TIGR02024">
    <property type="entry name" value="FtcD"/>
    <property type="match status" value="1"/>
</dbReference>
<evidence type="ECO:0000256" key="15">
    <source>
        <dbReference type="ARBA" id="ARBA00023239"/>
    </source>
</evidence>
<dbReference type="PANTHER" id="PTHR12234">
    <property type="entry name" value="FORMIMINOTRANSFERASE-CYCLODEAMINASE"/>
    <property type="match status" value="1"/>
</dbReference>
<dbReference type="AlphaFoldDB" id="A0A956NG71"/>
<dbReference type="InterPro" id="IPR037064">
    <property type="entry name" value="Formiminotransferase_N_sf"/>
</dbReference>
<dbReference type="PANTHER" id="PTHR12234:SF0">
    <property type="entry name" value="FORMIMIDOYLTRANSFERASE-CYCLODEAMINASE"/>
    <property type="match status" value="1"/>
</dbReference>
<dbReference type="GO" id="GO:0005542">
    <property type="term" value="F:folic acid binding"/>
    <property type="evidence" value="ECO:0007669"/>
    <property type="project" value="UniProtKB-KW"/>
</dbReference>
<dbReference type="InterPro" id="IPR013802">
    <property type="entry name" value="Formiminotransferase_C"/>
</dbReference>
<evidence type="ECO:0000313" key="23">
    <source>
        <dbReference type="Proteomes" id="UP000739538"/>
    </source>
</evidence>
<evidence type="ECO:0000256" key="6">
    <source>
        <dbReference type="ARBA" id="ARBA00012252"/>
    </source>
</evidence>
<evidence type="ECO:0000256" key="4">
    <source>
        <dbReference type="ARBA" id="ARBA00008297"/>
    </source>
</evidence>
<protein>
    <recommendedName>
        <fullName evidence="8">Formimidoyltransferase-cyclodeaminase</fullName>
        <ecNumber evidence="6">2.1.2.5</ecNumber>
        <ecNumber evidence="7">4.3.1.4</ecNumber>
    </recommendedName>
    <alternativeName>
        <fullName evidence="19">Formiminotransferase-cyclodeaminase</fullName>
    </alternativeName>
</protein>
<dbReference type="InterPro" id="IPR051623">
    <property type="entry name" value="FTCD"/>
</dbReference>
<dbReference type="EC" id="2.1.2.5" evidence="6"/>
<evidence type="ECO:0000256" key="17">
    <source>
        <dbReference type="ARBA" id="ARBA00025506"/>
    </source>
</evidence>
<evidence type="ECO:0000256" key="1">
    <source>
        <dbReference type="ARBA" id="ARBA00004114"/>
    </source>
</evidence>
<evidence type="ECO:0000259" key="21">
    <source>
        <dbReference type="SMART" id="SM01222"/>
    </source>
</evidence>
<sequence>MQKLVECVPNFSEGRDLEKIRLITDEIETVPGVQLLDVDPGADTNRTVVTFVGSPDDAVEAAFRAIRKAAQLIDMATHSGEHPRMGATDVCPFVPLQGTTMEDCAALARTLGERVGKELGISVYLYGEAASSPQRQSLADVRSGEYEAMAEKIRKPEWKPDFGPTTLNTRAGVTAVGAREFLIAYNVNLNTKSKTLAHEVALDVRELGRNKRGADGKFVRDADGTPVKESGRLKECRAVGWFIDEYARAQISMNLTNYKVTSMHAAFDACEEEARKYGLRVTGSELVGLIPLDAMRDAGRHYLEKQGLSTGVPERDLIELAIQSLGLAELGEFDPEQKIIEYRVQKRSGRLIDMTVQGFADELSTDSPAPGGGSVAALCGALGGALAAMVANLTIGKKKLQESWDAMRPVGDQGQSVKDRLLHLVDADTDAFNSLMAAMRLPKNTDEEVAARTTAMQDATKEATLIPFRVLEASLEVLGLAETAAEHGNPNSASDAGVAALCARTCAEGAFLNVLINLPGIDDRAWTEDLRTRAQAHCQAARRQADAIVTAVEKKIAEQP</sequence>
<evidence type="ECO:0000256" key="10">
    <source>
        <dbReference type="ARBA" id="ARBA00022679"/>
    </source>
</evidence>
<keyword evidence="11" id="KW-0369">Histidine metabolism</keyword>